<dbReference type="Proteomes" id="UP000244201">
    <property type="component" value="Chromosome"/>
</dbReference>
<dbReference type="GeneID" id="55653889"/>
<dbReference type="OrthoDB" id="4330255at2"/>
<keyword evidence="5" id="KW-1185">Reference proteome</keyword>
<proteinExistence type="predicted"/>
<dbReference type="PANTHER" id="PTHR46889">
    <property type="entry name" value="TRANSPOSASE INSF FOR INSERTION SEQUENCE IS3B-RELATED"/>
    <property type="match status" value="1"/>
</dbReference>
<dbReference type="InterPro" id="IPR025948">
    <property type="entry name" value="HTH-like_dom"/>
</dbReference>
<dbReference type="Gene3D" id="3.30.420.10">
    <property type="entry name" value="Ribonuclease H-like superfamily/Ribonuclease H"/>
    <property type="match status" value="1"/>
</dbReference>
<dbReference type="InterPro" id="IPR012337">
    <property type="entry name" value="RNaseH-like_sf"/>
</dbReference>
<evidence type="ECO:0000256" key="1">
    <source>
        <dbReference type="ARBA" id="ARBA00002286"/>
    </source>
</evidence>
<reference evidence="4 5" key="1">
    <citation type="submission" date="2018-01" db="EMBL/GenBank/DDBJ databases">
        <title>Complete genome sequence of Streptomyces lunaelactis MM109T, a Ferroverdin A producer isolated from cave moonmilk deposits.</title>
        <authorList>
            <person name="Naome A."/>
            <person name="Martinet L."/>
            <person name="Maciejewska M."/>
            <person name="Anderssen S."/>
            <person name="Adam D."/>
            <person name="Tenconi E."/>
            <person name="Deflandre B."/>
            <person name="Arguelles-Arias A."/>
            <person name="Calusinska M."/>
            <person name="Copieters W."/>
            <person name="Karim L."/>
            <person name="Hanikenne M."/>
            <person name="Baurain D."/>
            <person name="van Wezel G."/>
            <person name="Smargiasso N."/>
            <person name="de Pauw E."/>
            <person name="Delfosse P."/>
            <person name="Rigali S."/>
        </authorList>
    </citation>
    <scope>NUCLEOTIDE SEQUENCE [LARGE SCALE GENOMIC DNA]</scope>
    <source>
        <strain evidence="4 5">MM109</strain>
    </source>
</reference>
<feature type="coiled-coil region" evidence="2">
    <location>
        <begin position="60"/>
        <end position="87"/>
    </location>
</feature>
<dbReference type="SUPFAM" id="SSF53098">
    <property type="entry name" value="Ribonuclease H-like"/>
    <property type="match status" value="1"/>
</dbReference>
<evidence type="ECO:0000256" key="2">
    <source>
        <dbReference type="SAM" id="Coils"/>
    </source>
</evidence>
<dbReference type="Pfam" id="PF13276">
    <property type="entry name" value="HTH_21"/>
    <property type="match status" value="1"/>
</dbReference>
<name>A0A2R4SW00_9ACTN</name>
<dbReference type="SUPFAM" id="SSF46689">
    <property type="entry name" value="Homeodomain-like"/>
    <property type="match status" value="1"/>
</dbReference>
<dbReference type="InterPro" id="IPR002514">
    <property type="entry name" value="Transposase_8"/>
</dbReference>
<dbReference type="InterPro" id="IPR036397">
    <property type="entry name" value="RNaseH_sf"/>
</dbReference>
<dbReference type="RefSeq" id="WP_108146753.1">
    <property type="nucleotide sequence ID" value="NZ_CP026304.1"/>
</dbReference>
<dbReference type="GO" id="GO:0003677">
    <property type="term" value="F:DNA binding"/>
    <property type="evidence" value="ECO:0007669"/>
    <property type="project" value="InterPro"/>
</dbReference>
<dbReference type="NCBIfam" id="NF033516">
    <property type="entry name" value="transpos_IS3"/>
    <property type="match status" value="1"/>
</dbReference>
<dbReference type="Pfam" id="PF13333">
    <property type="entry name" value="rve_2"/>
    <property type="match status" value="1"/>
</dbReference>
<gene>
    <name evidence="4" type="ORF">SLUN_01110</name>
</gene>
<dbReference type="PROSITE" id="PS50994">
    <property type="entry name" value="INTEGRASE"/>
    <property type="match status" value="1"/>
</dbReference>
<dbReference type="GO" id="GO:0004803">
    <property type="term" value="F:transposase activity"/>
    <property type="evidence" value="ECO:0007669"/>
    <property type="project" value="InterPro"/>
</dbReference>
<dbReference type="InterPro" id="IPR001584">
    <property type="entry name" value="Integrase_cat-core"/>
</dbReference>
<dbReference type="InterPro" id="IPR050900">
    <property type="entry name" value="Transposase_IS3/IS150/IS904"/>
</dbReference>
<comment type="function">
    <text evidence="1">Involved in the transposition of the insertion sequence.</text>
</comment>
<dbReference type="InterPro" id="IPR048020">
    <property type="entry name" value="Transpos_IS3"/>
</dbReference>
<protein>
    <submittedName>
        <fullName evidence="4">IS3 family transposase</fullName>
    </submittedName>
</protein>
<sequence length="393" mass="45211">MAPLSKYSPEFREEAVQIALRSSKTISEVARELELNPETLRGWVKKHQKQQEPAPDAELTVNERARMKELERRNRELEMEVTFLKKAAGVLREGSPVASKYEFIDEMRLDTEEYAYSVEFMCGRLGVSRSGYYDWRSRPESATAQRRDELKLLIEKAFDMSDGTYGHRRIQAQLDRWDITTGLELVRRLMRELGLEPCQPRPKRFSLTQATVGQVPDLVGRNFTADTPGEKLVGDITYIATGEGWLYLATVIDCCTKEVIGYAMDDHYQTPLISRAIRNAARNRNLSAGAIFHSDRGSNYMSAEFGKTLDRFGLRRSSGRTGICFDNAMAESFFGSLKNERVSRVTYLTREAARQDITRYIEFWYNRKRLHSAVGYRPPREVHAEYEKLRIAA</sequence>
<organism evidence="4 5">
    <name type="scientific">Streptomyces lunaelactis</name>
    <dbReference type="NCBI Taxonomy" id="1535768"/>
    <lineage>
        <taxon>Bacteria</taxon>
        <taxon>Bacillati</taxon>
        <taxon>Actinomycetota</taxon>
        <taxon>Actinomycetes</taxon>
        <taxon>Kitasatosporales</taxon>
        <taxon>Streptomycetaceae</taxon>
        <taxon>Streptomyces</taxon>
    </lineage>
</organism>
<dbReference type="GO" id="GO:0006313">
    <property type="term" value="P:DNA transposition"/>
    <property type="evidence" value="ECO:0007669"/>
    <property type="project" value="InterPro"/>
</dbReference>
<dbReference type="InterPro" id="IPR009057">
    <property type="entry name" value="Homeodomain-like_sf"/>
</dbReference>
<accession>A0A2R4SW00</accession>
<dbReference type="KEGG" id="slk:SLUN_01110"/>
<evidence type="ECO:0000259" key="3">
    <source>
        <dbReference type="PROSITE" id="PS50994"/>
    </source>
</evidence>
<dbReference type="GO" id="GO:0015074">
    <property type="term" value="P:DNA integration"/>
    <property type="evidence" value="ECO:0007669"/>
    <property type="project" value="InterPro"/>
</dbReference>
<keyword evidence="2" id="KW-0175">Coiled coil</keyword>
<evidence type="ECO:0000313" key="5">
    <source>
        <dbReference type="Proteomes" id="UP000244201"/>
    </source>
</evidence>
<dbReference type="Gene3D" id="1.10.10.60">
    <property type="entry name" value="Homeodomain-like"/>
    <property type="match status" value="1"/>
</dbReference>
<feature type="domain" description="Integrase catalytic" evidence="3">
    <location>
        <begin position="224"/>
        <end position="386"/>
    </location>
</feature>
<dbReference type="EMBL" id="CP026304">
    <property type="protein sequence ID" value="AVZ71057.1"/>
    <property type="molecule type" value="Genomic_DNA"/>
</dbReference>
<dbReference type="PANTHER" id="PTHR46889:SF5">
    <property type="entry name" value="INTEGRASE PROTEIN"/>
    <property type="match status" value="1"/>
</dbReference>
<dbReference type="Pfam" id="PF00665">
    <property type="entry name" value="rve"/>
    <property type="match status" value="1"/>
</dbReference>
<dbReference type="Pfam" id="PF01527">
    <property type="entry name" value="HTH_Tnp_1"/>
    <property type="match status" value="1"/>
</dbReference>
<evidence type="ECO:0000313" key="4">
    <source>
        <dbReference type="EMBL" id="AVZ71057.1"/>
    </source>
</evidence>
<dbReference type="AlphaFoldDB" id="A0A2R4SW00"/>